<evidence type="ECO:0000256" key="7">
    <source>
        <dbReference type="RuleBase" id="RU000461"/>
    </source>
</evidence>
<reference evidence="8 9" key="1">
    <citation type="journal article" date="2012" name="Science">
        <title>The Paleozoic origin of enzymatic lignin decomposition reconstructed from 31 fungal genomes.</title>
        <authorList>
            <person name="Floudas D."/>
            <person name="Binder M."/>
            <person name="Riley R."/>
            <person name="Barry K."/>
            <person name="Blanchette R.A."/>
            <person name="Henrissat B."/>
            <person name="Martinez A.T."/>
            <person name="Otillar R."/>
            <person name="Spatafora J.W."/>
            <person name="Yadav J.S."/>
            <person name="Aerts A."/>
            <person name="Benoit I."/>
            <person name="Boyd A."/>
            <person name="Carlson A."/>
            <person name="Copeland A."/>
            <person name="Coutinho P.M."/>
            <person name="de Vries R.P."/>
            <person name="Ferreira P."/>
            <person name="Findley K."/>
            <person name="Foster B."/>
            <person name="Gaskell J."/>
            <person name="Glotzer D."/>
            <person name="Gorecki P."/>
            <person name="Heitman J."/>
            <person name="Hesse C."/>
            <person name="Hori C."/>
            <person name="Igarashi K."/>
            <person name="Jurgens J.A."/>
            <person name="Kallen N."/>
            <person name="Kersten P."/>
            <person name="Kohler A."/>
            <person name="Kuees U."/>
            <person name="Kumar T.K.A."/>
            <person name="Kuo A."/>
            <person name="LaButti K."/>
            <person name="Larrondo L.F."/>
            <person name="Lindquist E."/>
            <person name="Ling A."/>
            <person name="Lombard V."/>
            <person name="Lucas S."/>
            <person name="Lundell T."/>
            <person name="Martin R."/>
            <person name="McLaughlin D.J."/>
            <person name="Morgenstern I."/>
            <person name="Morin E."/>
            <person name="Murat C."/>
            <person name="Nagy L.G."/>
            <person name="Nolan M."/>
            <person name="Ohm R.A."/>
            <person name="Patyshakuliyeva A."/>
            <person name="Rokas A."/>
            <person name="Ruiz-Duenas F.J."/>
            <person name="Sabat G."/>
            <person name="Salamov A."/>
            <person name="Samejima M."/>
            <person name="Schmutz J."/>
            <person name="Slot J.C."/>
            <person name="St John F."/>
            <person name="Stenlid J."/>
            <person name="Sun H."/>
            <person name="Sun S."/>
            <person name="Syed K."/>
            <person name="Tsang A."/>
            <person name="Wiebenga A."/>
            <person name="Young D."/>
            <person name="Pisabarro A."/>
            <person name="Eastwood D.C."/>
            <person name="Martin F."/>
            <person name="Cullen D."/>
            <person name="Grigoriev I.V."/>
            <person name="Hibbett D.S."/>
        </authorList>
    </citation>
    <scope>NUCLEOTIDE SEQUENCE [LARGE SCALE GENOMIC DNA]</scope>
    <source>
        <strain evidence="8 9">LYAD-421 SS1</strain>
    </source>
</reference>
<dbReference type="RefSeq" id="XP_007371055.1">
    <property type="nucleotide sequence ID" value="XM_007370993.1"/>
</dbReference>
<keyword evidence="6 7" id="KW-0349">Heme</keyword>
<dbReference type="GO" id="GO:0004497">
    <property type="term" value="F:monooxygenase activity"/>
    <property type="evidence" value="ECO:0007669"/>
    <property type="project" value="UniProtKB-KW"/>
</dbReference>
<dbReference type="InterPro" id="IPR017972">
    <property type="entry name" value="Cyt_P450_CS"/>
</dbReference>
<organism evidence="8 9">
    <name type="scientific">Dichomitus squalens (strain LYAD-421)</name>
    <name type="common">Western red white-rot fungus</name>
    <dbReference type="NCBI Taxonomy" id="732165"/>
    <lineage>
        <taxon>Eukaryota</taxon>
        <taxon>Fungi</taxon>
        <taxon>Dikarya</taxon>
        <taxon>Basidiomycota</taxon>
        <taxon>Agaricomycotina</taxon>
        <taxon>Agaricomycetes</taxon>
        <taxon>Polyporales</taxon>
        <taxon>Polyporaceae</taxon>
        <taxon>Dichomitus</taxon>
    </lineage>
</organism>
<keyword evidence="5 6" id="KW-0408">Iron</keyword>
<gene>
    <name evidence="8" type="ORF">DICSQDRAFT_150544</name>
</gene>
<dbReference type="GeneID" id="18836926"/>
<dbReference type="InterPro" id="IPR001128">
    <property type="entry name" value="Cyt_P450"/>
</dbReference>
<dbReference type="GO" id="GO:0020037">
    <property type="term" value="F:heme binding"/>
    <property type="evidence" value="ECO:0007669"/>
    <property type="project" value="InterPro"/>
</dbReference>
<dbReference type="PANTHER" id="PTHR24305">
    <property type="entry name" value="CYTOCHROME P450"/>
    <property type="match status" value="1"/>
</dbReference>
<keyword evidence="4 6" id="KW-0479">Metal-binding</keyword>
<accession>R7SKI1</accession>
<dbReference type="PRINTS" id="PR00465">
    <property type="entry name" value="EP450IV"/>
</dbReference>
<dbReference type="Pfam" id="PF00067">
    <property type="entry name" value="p450"/>
    <property type="match status" value="1"/>
</dbReference>
<dbReference type="OMA" id="GHRYLII"/>
<protein>
    <submittedName>
        <fullName evidence="8">Cytochrome P450</fullName>
    </submittedName>
</protein>
<dbReference type="PANTHER" id="PTHR24305:SF108">
    <property type="entry name" value="P450, PUTATIVE (EUROFUNG)-RELATED"/>
    <property type="match status" value="1"/>
</dbReference>
<evidence type="ECO:0000256" key="4">
    <source>
        <dbReference type="ARBA" id="ARBA00022723"/>
    </source>
</evidence>
<dbReference type="InterPro" id="IPR050121">
    <property type="entry name" value="Cytochrome_P450_monoxygenase"/>
</dbReference>
<evidence type="ECO:0000313" key="9">
    <source>
        <dbReference type="Proteomes" id="UP000053319"/>
    </source>
</evidence>
<dbReference type="OrthoDB" id="6692864at2759"/>
<evidence type="ECO:0000256" key="5">
    <source>
        <dbReference type="ARBA" id="ARBA00023004"/>
    </source>
</evidence>
<name>R7SKI1_DICSQ</name>
<dbReference type="SUPFAM" id="SSF48264">
    <property type="entry name" value="Cytochrome P450"/>
    <property type="match status" value="1"/>
</dbReference>
<dbReference type="Proteomes" id="UP000053319">
    <property type="component" value="Unassembled WGS sequence"/>
</dbReference>
<keyword evidence="7" id="KW-0503">Monooxygenase</keyword>
<evidence type="ECO:0000256" key="3">
    <source>
        <dbReference type="ARBA" id="ARBA00010617"/>
    </source>
</evidence>
<dbReference type="HOGENOM" id="CLU_001570_14_10_1"/>
<comment type="pathway">
    <text evidence="2">Secondary metabolite biosynthesis.</text>
</comment>
<comment type="cofactor">
    <cofactor evidence="1 6">
        <name>heme</name>
        <dbReference type="ChEBI" id="CHEBI:30413"/>
    </cofactor>
</comment>
<dbReference type="EMBL" id="JH719479">
    <property type="protein sequence ID" value="EJF56220.1"/>
    <property type="molecule type" value="Genomic_DNA"/>
</dbReference>
<keyword evidence="7" id="KW-0560">Oxidoreductase</keyword>
<evidence type="ECO:0000256" key="6">
    <source>
        <dbReference type="PIRSR" id="PIRSR602403-1"/>
    </source>
</evidence>
<evidence type="ECO:0000313" key="8">
    <source>
        <dbReference type="EMBL" id="EJF56220.1"/>
    </source>
</evidence>
<dbReference type="GO" id="GO:0016705">
    <property type="term" value="F:oxidoreductase activity, acting on paired donors, with incorporation or reduction of molecular oxygen"/>
    <property type="evidence" value="ECO:0007669"/>
    <property type="project" value="InterPro"/>
</dbReference>
<feature type="binding site" description="axial binding residue" evidence="6">
    <location>
        <position position="465"/>
    </location>
    <ligand>
        <name>heme</name>
        <dbReference type="ChEBI" id="CHEBI:30413"/>
    </ligand>
    <ligandPart>
        <name>Fe</name>
        <dbReference type="ChEBI" id="CHEBI:18248"/>
    </ligandPart>
</feature>
<comment type="similarity">
    <text evidence="3 7">Belongs to the cytochrome P450 family.</text>
</comment>
<evidence type="ECO:0000256" key="2">
    <source>
        <dbReference type="ARBA" id="ARBA00005179"/>
    </source>
</evidence>
<sequence>MSTLFNGRSPASCLASSSSAEHWNTRDVGHGQLPVLRWGYHRNTTFFTASAYFISLACTTILYRLSPWHPLASYPGPLLWRMSSMRLSYDTFCGRRSRTLHQFHAKYGPFVRIGPNILSINSPSGASIYTAMEKSDSYRFPSNDGVVAMFFKQDTKDLHRERKRIWNGLFSPSGLAQLVPSLEQRTWELLQCLERRQSGNGGWVDIPEAFYHWSHDLTGDIVFSGCNELELMNNGDPHGIINAGKMANAVHESFGQSPWLLELVRCIPIGREVHGFVGLAAEMTRNRLKAVDLPPFRDLMSYLIEAGVQTKDLERDAIVAILGASDNTPVMLALACYYLTAEPRCFRKLRKELEQVFADPLGPMPLNTLSKLPVLNGVIEEVLRLNSPYFMPRVVPPGGTHLDGHYIPENTIVALAPHLQHTDPENFFPEPLSFRPERWMPQGLGPYTRTNKSVLASFSFGPHACIGKTLAYHEMRYVLSRMALIYDMEFAPGFDCRAFRSGIVNMRTTYMKTPLRMKLIRRPGIEFEALLEKLS</sequence>
<dbReference type="AlphaFoldDB" id="R7SKI1"/>
<dbReference type="Gene3D" id="1.10.630.10">
    <property type="entry name" value="Cytochrome P450"/>
    <property type="match status" value="1"/>
</dbReference>
<dbReference type="PROSITE" id="PS00086">
    <property type="entry name" value="CYTOCHROME_P450"/>
    <property type="match status" value="1"/>
</dbReference>
<dbReference type="KEGG" id="dsq:DICSQDRAFT_150544"/>
<dbReference type="GO" id="GO:0005506">
    <property type="term" value="F:iron ion binding"/>
    <property type="evidence" value="ECO:0007669"/>
    <property type="project" value="InterPro"/>
</dbReference>
<dbReference type="InterPro" id="IPR002403">
    <property type="entry name" value="Cyt_P450_E_grp-IV"/>
</dbReference>
<proteinExistence type="inferred from homology"/>
<dbReference type="InterPro" id="IPR036396">
    <property type="entry name" value="Cyt_P450_sf"/>
</dbReference>
<evidence type="ECO:0000256" key="1">
    <source>
        <dbReference type="ARBA" id="ARBA00001971"/>
    </source>
</evidence>